<feature type="domain" description="CARD" evidence="11">
    <location>
        <begin position="1"/>
        <end position="90"/>
    </location>
</feature>
<feature type="active site" evidence="7">
    <location>
        <position position="236"/>
    </location>
</feature>
<organism evidence="12 13">
    <name type="scientific">Phaedon cochleariae</name>
    <name type="common">Mustard beetle</name>
    <dbReference type="NCBI Taxonomy" id="80249"/>
    <lineage>
        <taxon>Eukaryota</taxon>
        <taxon>Metazoa</taxon>
        <taxon>Ecdysozoa</taxon>
        <taxon>Arthropoda</taxon>
        <taxon>Hexapoda</taxon>
        <taxon>Insecta</taxon>
        <taxon>Pterygota</taxon>
        <taxon>Neoptera</taxon>
        <taxon>Endopterygota</taxon>
        <taxon>Coleoptera</taxon>
        <taxon>Polyphaga</taxon>
        <taxon>Cucujiformia</taxon>
        <taxon>Chrysomeloidea</taxon>
        <taxon>Chrysomelidae</taxon>
        <taxon>Chrysomelinae</taxon>
        <taxon>Chrysomelini</taxon>
        <taxon>Phaedon</taxon>
    </lineage>
</organism>
<dbReference type="PROSITE" id="PS50209">
    <property type="entry name" value="CARD"/>
    <property type="match status" value="1"/>
</dbReference>
<evidence type="ECO:0000256" key="7">
    <source>
        <dbReference type="PIRSR" id="PIRSR038001-1"/>
    </source>
</evidence>
<dbReference type="InterPro" id="IPR001309">
    <property type="entry name" value="Pept_C14_p20"/>
</dbReference>
<reference evidence="12" key="1">
    <citation type="submission" date="2022-01" db="EMBL/GenBank/DDBJ databases">
        <authorList>
            <person name="King R."/>
        </authorList>
    </citation>
    <scope>NUCLEOTIDE SEQUENCE</scope>
</reference>
<dbReference type="PIRSF" id="PIRSF038001">
    <property type="entry name" value="Caspase_ICE"/>
    <property type="match status" value="1"/>
</dbReference>
<dbReference type="GO" id="GO:0042981">
    <property type="term" value="P:regulation of apoptotic process"/>
    <property type="evidence" value="ECO:0007669"/>
    <property type="project" value="InterPro"/>
</dbReference>
<gene>
    <name evidence="12" type="ORF">PHAECO_LOCUS6518</name>
</gene>
<dbReference type="InterPro" id="IPR011029">
    <property type="entry name" value="DEATH-like_dom_sf"/>
</dbReference>
<sequence length="415" mass="48225">MFQESKDLIIKNFVTLMKKCNVDVLVPLMLDKGVFTEKEINEIFSTNDARQNKRVFFFNIQKKDQVVFKIFLESLIETNQKQIADLFLRPSRTGASVFKDAVYNEDSGDLPNLELQNHNLHVDPSTTPLNVQVTCSKNFFDTYEHNHNLEFYKSRSINRGRAVIINNYRFSQNHPYRNGAEVDSQNLEELFYQMGGWDFVKHENKTAREMQTILYEFRDCPNNKDYDAFFIIIMSHGTENSNDTVIYGIDEGQLDSTDVQNTFSNENCQSMRGKPKVFILPMCRGARIDIATNVENKQNTTEHDSIPNKSNTSTSITVRKRSTEDMLVGYSTLQGFKAHRDTNRGSWYIEFLCDVFMKHAHNTSVDELLMMIDQRLRYRASEDCGMQTAEHRNKGFKKLYLHPGIYFEGNALKNF</sequence>
<dbReference type="Pfam" id="PF00656">
    <property type="entry name" value="Peptidase_C14"/>
    <property type="match status" value="1"/>
</dbReference>
<dbReference type="AlphaFoldDB" id="A0A9N9SGX5"/>
<dbReference type="PROSITE" id="PS50207">
    <property type="entry name" value="CASPASE_P10"/>
    <property type="match status" value="1"/>
</dbReference>
<keyword evidence="6" id="KW-0865">Zymogen</keyword>
<evidence type="ECO:0000256" key="3">
    <source>
        <dbReference type="ARBA" id="ARBA00022703"/>
    </source>
</evidence>
<keyword evidence="2" id="KW-0645">Protease</keyword>
<proteinExistence type="inferred from homology"/>
<evidence type="ECO:0000256" key="5">
    <source>
        <dbReference type="ARBA" id="ARBA00022807"/>
    </source>
</evidence>
<dbReference type="Proteomes" id="UP001153737">
    <property type="component" value="Chromosome 2"/>
</dbReference>
<dbReference type="GO" id="GO:0006508">
    <property type="term" value="P:proteolysis"/>
    <property type="evidence" value="ECO:0007669"/>
    <property type="project" value="UniProtKB-KW"/>
</dbReference>
<evidence type="ECO:0000313" key="12">
    <source>
        <dbReference type="EMBL" id="CAG9819270.1"/>
    </source>
</evidence>
<dbReference type="PANTHER" id="PTHR47901:SF8">
    <property type="entry name" value="CASPASE-3"/>
    <property type="match status" value="1"/>
</dbReference>
<keyword evidence="4" id="KW-0378">Hydrolase</keyword>
<dbReference type="SUPFAM" id="SSF52129">
    <property type="entry name" value="Caspase-like"/>
    <property type="match status" value="1"/>
</dbReference>
<dbReference type="PANTHER" id="PTHR47901">
    <property type="entry name" value="CASPASE RECRUITMENT DOMAIN-CONTAINING PROTEIN 18"/>
    <property type="match status" value="1"/>
</dbReference>
<keyword evidence="3" id="KW-0053">Apoptosis</keyword>
<dbReference type="Gene3D" id="3.40.50.1460">
    <property type="match status" value="1"/>
</dbReference>
<evidence type="ECO:0000259" key="9">
    <source>
        <dbReference type="PROSITE" id="PS50207"/>
    </source>
</evidence>
<dbReference type="OrthoDB" id="6097640at2759"/>
<reference evidence="12" key="2">
    <citation type="submission" date="2022-10" db="EMBL/GenBank/DDBJ databases">
        <authorList>
            <consortium name="ENA_rothamsted_submissions"/>
            <consortium name="culmorum"/>
            <person name="King R."/>
        </authorList>
    </citation>
    <scope>NUCLEOTIDE SEQUENCE</scope>
</reference>
<dbReference type="PROSITE" id="PS50208">
    <property type="entry name" value="CASPASE_P20"/>
    <property type="match status" value="1"/>
</dbReference>
<evidence type="ECO:0000256" key="1">
    <source>
        <dbReference type="ARBA" id="ARBA00010134"/>
    </source>
</evidence>
<keyword evidence="13" id="KW-1185">Reference proteome</keyword>
<dbReference type="InterPro" id="IPR011600">
    <property type="entry name" value="Pept_C14_caspase"/>
</dbReference>
<name>A0A9N9SGX5_PHACE</name>
<evidence type="ECO:0000259" key="10">
    <source>
        <dbReference type="PROSITE" id="PS50208"/>
    </source>
</evidence>
<dbReference type="Gene3D" id="1.10.533.10">
    <property type="entry name" value="Death Domain, Fas"/>
    <property type="match status" value="1"/>
</dbReference>
<dbReference type="InterPro" id="IPR015917">
    <property type="entry name" value="Pept_C14A"/>
</dbReference>
<dbReference type="SUPFAM" id="SSF47986">
    <property type="entry name" value="DEATH domain"/>
    <property type="match status" value="1"/>
</dbReference>
<protein>
    <submittedName>
        <fullName evidence="12">Uncharacterized protein</fullName>
    </submittedName>
</protein>
<keyword evidence="5" id="KW-0788">Thiol protease</keyword>
<evidence type="ECO:0000256" key="8">
    <source>
        <dbReference type="RuleBase" id="RU003971"/>
    </source>
</evidence>
<dbReference type="InterPro" id="IPR001315">
    <property type="entry name" value="CARD"/>
</dbReference>
<evidence type="ECO:0000313" key="13">
    <source>
        <dbReference type="Proteomes" id="UP001153737"/>
    </source>
</evidence>
<dbReference type="InterPro" id="IPR029030">
    <property type="entry name" value="Caspase-like_dom_sf"/>
</dbReference>
<dbReference type="PRINTS" id="PR00376">
    <property type="entry name" value="IL1BCENZYME"/>
</dbReference>
<dbReference type="Pfam" id="PF00619">
    <property type="entry name" value="CARD"/>
    <property type="match status" value="1"/>
</dbReference>
<comment type="similarity">
    <text evidence="1 8">Belongs to the peptidase C14A family.</text>
</comment>
<evidence type="ECO:0000256" key="6">
    <source>
        <dbReference type="ARBA" id="ARBA00023145"/>
    </source>
</evidence>
<evidence type="ECO:0000256" key="2">
    <source>
        <dbReference type="ARBA" id="ARBA00022670"/>
    </source>
</evidence>
<dbReference type="SMART" id="SM00115">
    <property type="entry name" value="CASc"/>
    <property type="match status" value="1"/>
</dbReference>
<accession>A0A9N9SGX5</accession>
<dbReference type="GO" id="GO:0006915">
    <property type="term" value="P:apoptotic process"/>
    <property type="evidence" value="ECO:0007669"/>
    <property type="project" value="UniProtKB-KW"/>
</dbReference>
<feature type="active site" evidence="7">
    <location>
        <position position="283"/>
    </location>
</feature>
<evidence type="ECO:0000259" key="11">
    <source>
        <dbReference type="PROSITE" id="PS50209"/>
    </source>
</evidence>
<evidence type="ECO:0000256" key="4">
    <source>
        <dbReference type="ARBA" id="ARBA00022801"/>
    </source>
</evidence>
<feature type="domain" description="Caspase family p20" evidence="10">
    <location>
        <begin position="158"/>
        <end position="287"/>
    </location>
</feature>
<dbReference type="InterPro" id="IPR002138">
    <property type="entry name" value="Pept_C14_p10"/>
</dbReference>
<feature type="domain" description="Caspase family p10" evidence="9">
    <location>
        <begin position="316"/>
        <end position="403"/>
    </location>
</feature>
<dbReference type="EMBL" id="OU896708">
    <property type="protein sequence ID" value="CAG9819270.1"/>
    <property type="molecule type" value="Genomic_DNA"/>
</dbReference>
<dbReference type="InterPro" id="IPR002398">
    <property type="entry name" value="Pept_C14"/>
</dbReference>
<dbReference type="CDD" id="cd01671">
    <property type="entry name" value="CARD"/>
    <property type="match status" value="1"/>
</dbReference>
<dbReference type="GO" id="GO:0004197">
    <property type="term" value="F:cysteine-type endopeptidase activity"/>
    <property type="evidence" value="ECO:0007669"/>
    <property type="project" value="InterPro"/>
</dbReference>